<sequence>MDTTTFERAKNDVDGKMHGSLRHDSAHKHVTGSAEYIDDIPEPAGLIHGALGLSDRAHAEILSMDLSEVEAAPGVIWVMTGKDVPGEKRCLLRRAP</sequence>
<feature type="compositionally biased region" description="Basic and acidic residues" evidence="1">
    <location>
        <begin position="1"/>
        <end position="24"/>
    </location>
</feature>
<dbReference type="GO" id="GO:0016491">
    <property type="term" value="F:oxidoreductase activity"/>
    <property type="evidence" value="ECO:0007669"/>
    <property type="project" value="InterPro"/>
</dbReference>
<protein>
    <submittedName>
        <fullName evidence="3">Xanthine dehydrogenase molybdopterin-binding subunit B</fullName>
    </submittedName>
</protein>
<evidence type="ECO:0000259" key="2">
    <source>
        <dbReference type="SMART" id="SM01008"/>
    </source>
</evidence>
<proteinExistence type="predicted"/>
<feature type="region of interest" description="Disordered" evidence="1">
    <location>
        <begin position="1"/>
        <end position="27"/>
    </location>
</feature>
<dbReference type="EMBL" id="JAVIZC010000003">
    <property type="protein sequence ID" value="MDR6102964.1"/>
    <property type="molecule type" value="Genomic_DNA"/>
</dbReference>
<dbReference type="PANTHER" id="PTHR45444">
    <property type="entry name" value="XANTHINE DEHYDROGENASE"/>
    <property type="match status" value="1"/>
</dbReference>
<dbReference type="InterPro" id="IPR036856">
    <property type="entry name" value="Ald_Oxase/Xan_DH_a/b_sf"/>
</dbReference>
<comment type="caution">
    <text evidence="3">The sequence shown here is derived from an EMBL/GenBank/DDBJ whole genome shotgun (WGS) entry which is preliminary data.</text>
</comment>
<organism evidence="3 4">
    <name type="scientific">Agrobacterium larrymoorei</name>
    <dbReference type="NCBI Taxonomy" id="160699"/>
    <lineage>
        <taxon>Bacteria</taxon>
        <taxon>Pseudomonadati</taxon>
        <taxon>Pseudomonadota</taxon>
        <taxon>Alphaproteobacteria</taxon>
        <taxon>Hyphomicrobiales</taxon>
        <taxon>Rhizobiaceae</taxon>
        <taxon>Rhizobium/Agrobacterium group</taxon>
        <taxon>Agrobacterium</taxon>
    </lineage>
</organism>
<evidence type="ECO:0000313" key="4">
    <source>
        <dbReference type="Proteomes" id="UP001255601"/>
    </source>
</evidence>
<dbReference type="InterPro" id="IPR016208">
    <property type="entry name" value="Ald_Oxase/xanthine_DH-like"/>
</dbReference>
<dbReference type="Pfam" id="PF01315">
    <property type="entry name" value="Ald_Xan_dh_C"/>
    <property type="match status" value="1"/>
</dbReference>
<dbReference type="Proteomes" id="UP001255601">
    <property type="component" value="Unassembled WGS sequence"/>
</dbReference>
<dbReference type="AlphaFoldDB" id="A0AAJ2BHP1"/>
<dbReference type="PANTHER" id="PTHR45444:SF3">
    <property type="entry name" value="XANTHINE DEHYDROGENASE"/>
    <property type="match status" value="1"/>
</dbReference>
<feature type="domain" description="Aldehyde oxidase/xanthine dehydrogenase a/b hammerhead" evidence="2">
    <location>
        <begin position="31"/>
        <end position="96"/>
    </location>
</feature>
<evidence type="ECO:0000313" key="3">
    <source>
        <dbReference type="EMBL" id="MDR6102964.1"/>
    </source>
</evidence>
<dbReference type="InterPro" id="IPR000674">
    <property type="entry name" value="Ald_Oxase/Xan_DH_a/b"/>
</dbReference>
<accession>A0AAJ2BHP1</accession>
<gene>
    <name evidence="3" type="ORF">QE369_003161</name>
</gene>
<name>A0AAJ2BHP1_9HYPH</name>
<dbReference type="GO" id="GO:0005506">
    <property type="term" value="F:iron ion binding"/>
    <property type="evidence" value="ECO:0007669"/>
    <property type="project" value="InterPro"/>
</dbReference>
<dbReference type="SUPFAM" id="SSF54665">
    <property type="entry name" value="CO dehydrogenase molybdoprotein N-domain-like"/>
    <property type="match status" value="1"/>
</dbReference>
<reference evidence="3" key="1">
    <citation type="submission" date="2023-08" db="EMBL/GenBank/DDBJ databases">
        <title>Functional and genomic diversity of the sorghum phyllosphere microbiome.</title>
        <authorList>
            <person name="Shade A."/>
        </authorList>
    </citation>
    <scope>NUCLEOTIDE SEQUENCE</scope>
    <source>
        <strain evidence="3">SORGH_AS_0974</strain>
    </source>
</reference>
<dbReference type="SMART" id="SM01008">
    <property type="entry name" value="Ald_Xan_dh_C"/>
    <property type="match status" value="1"/>
</dbReference>
<evidence type="ECO:0000256" key="1">
    <source>
        <dbReference type="SAM" id="MobiDB-lite"/>
    </source>
</evidence>
<dbReference type="Gene3D" id="3.90.1170.50">
    <property type="entry name" value="Aldehyde oxidase/xanthine dehydrogenase, a/b hammerhead"/>
    <property type="match status" value="1"/>
</dbReference>